<name>U4LDX9_PYROM</name>
<organism evidence="2 3">
    <name type="scientific">Pyronema omphalodes (strain CBS 100304)</name>
    <name type="common">Pyronema confluens</name>
    <dbReference type="NCBI Taxonomy" id="1076935"/>
    <lineage>
        <taxon>Eukaryota</taxon>
        <taxon>Fungi</taxon>
        <taxon>Dikarya</taxon>
        <taxon>Ascomycota</taxon>
        <taxon>Pezizomycotina</taxon>
        <taxon>Pezizomycetes</taxon>
        <taxon>Pezizales</taxon>
        <taxon>Pyronemataceae</taxon>
        <taxon>Pyronema</taxon>
    </lineage>
</organism>
<sequence>MQNMANMKRKYESDVESDNKDSKRNPMTTVDSNSEDYSVETSSGHEKPSNHDDSCISSDLPDIDSSSDDAASDVGAIEQESSENEAEASDSEVDDSDNDDEGIEAEISDDEASEYEPDNSDNSDDEDNEDDSEGQSQPRSRGNRRGNRRRSRTHQNLENTDSSYNLDQSFTHTFNIRNVDTTYNFTLRSDVPNFETQEEFHLAVLRQLGQEENTANWVKYGALPYAGRFANWVPIDSNAWPLTPL</sequence>
<dbReference type="EMBL" id="HF935448">
    <property type="protein sequence ID" value="CCX09294.1"/>
    <property type="molecule type" value="Genomic_DNA"/>
</dbReference>
<protein>
    <submittedName>
        <fullName evidence="2">Uncharacterized protein</fullName>
    </submittedName>
</protein>
<feature type="compositionally biased region" description="Basic and acidic residues" evidence="1">
    <location>
        <begin position="43"/>
        <end position="54"/>
    </location>
</feature>
<feature type="region of interest" description="Disordered" evidence="1">
    <location>
        <begin position="1"/>
        <end position="164"/>
    </location>
</feature>
<dbReference type="OrthoDB" id="10491760at2759"/>
<accession>U4LDX9</accession>
<gene>
    <name evidence="2" type="ORF">PCON_08887</name>
</gene>
<feature type="compositionally biased region" description="Basic residues" evidence="1">
    <location>
        <begin position="141"/>
        <end position="153"/>
    </location>
</feature>
<reference evidence="2 3" key="1">
    <citation type="journal article" date="2013" name="PLoS Genet.">
        <title>The genome and development-dependent transcriptomes of Pyronema confluens: a window into fungal evolution.</title>
        <authorList>
            <person name="Traeger S."/>
            <person name="Altegoer F."/>
            <person name="Freitag M."/>
            <person name="Gabaldon T."/>
            <person name="Kempken F."/>
            <person name="Kumar A."/>
            <person name="Marcet-Houben M."/>
            <person name="Poggeler S."/>
            <person name="Stajich J.E."/>
            <person name="Nowrousian M."/>
        </authorList>
    </citation>
    <scope>NUCLEOTIDE SEQUENCE [LARGE SCALE GENOMIC DNA]</scope>
    <source>
        <strain evidence="3">CBS 100304</strain>
        <tissue evidence="2">Vegetative mycelium</tissue>
    </source>
</reference>
<evidence type="ECO:0000313" key="3">
    <source>
        <dbReference type="Proteomes" id="UP000018144"/>
    </source>
</evidence>
<keyword evidence="3" id="KW-1185">Reference proteome</keyword>
<dbReference type="AlphaFoldDB" id="U4LDX9"/>
<proteinExistence type="predicted"/>
<feature type="compositionally biased region" description="Polar residues" evidence="1">
    <location>
        <begin position="154"/>
        <end position="164"/>
    </location>
</feature>
<feature type="compositionally biased region" description="Acidic residues" evidence="1">
    <location>
        <begin position="61"/>
        <end position="71"/>
    </location>
</feature>
<evidence type="ECO:0000313" key="2">
    <source>
        <dbReference type="EMBL" id="CCX09294.1"/>
    </source>
</evidence>
<dbReference type="Proteomes" id="UP000018144">
    <property type="component" value="Unassembled WGS sequence"/>
</dbReference>
<feature type="compositionally biased region" description="Acidic residues" evidence="1">
    <location>
        <begin position="80"/>
        <end position="133"/>
    </location>
</feature>
<feature type="compositionally biased region" description="Basic and acidic residues" evidence="1">
    <location>
        <begin position="9"/>
        <end position="24"/>
    </location>
</feature>
<evidence type="ECO:0000256" key="1">
    <source>
        <dbReference type="SAM" id="MobiDB-lite"/>
    </source>
</evidence>